<keyword evidence="4" id="KW-1185">Reference proteome</keyword>
<dbReference type="STRING" id="28234.SAMN04488588_0285"/>
<evidence type="ECO:0000313" key="2">
    <source>
        <dbReference type="EMBL" id="SDC02753.1"/>
    </source>
</evidence>
<accession>A0A1G6I8P8</accession>
<protein>
    <submittedName>
        <fullName evidence="2">Uncharacterized protein</fullName>
    </submittedName>
</protein>
<proteinExistence type="predicted"/>
<reference evidence="3 5" key="2">
    <citation type="submission" date="2019-04" db="EMBL/GenBank/DDBJ databases">
        <title>Draft genome sequence data and analysis of a Fermenting Bacterium, Geotoga petraea strain HO-Geo1, isolated from heavy-oil petroleum reservoir in Russia.</title>
        <authorList>
            <person name="Grouzdev D.S."/>
            <person name="Semenova E.M."/>
            <person name="Sokolova D.S."/>
            <person name="Tourova T.P."/>
            <person name="Poltaraus A.B."/>
            <person name="Nazina T.N."/>
        </authorList>
    </citation>
    <scope>NUCLEOTIDE SEQUENCE [LARGE SCALE GENOMIC DNA]</scope>
    <source>
        <strain evidence="3 5">HO-Geo1</strain>
    </source>
</reference>
<dbReference type="Proteomes" id="UP000297288">
    <property type="component" value="Unassembled WGS sequence"/>
</dbReference>
<keyword evidence="1" id="KW-0175">Coiled coil</keyword>
<feature type="coiled-coil region" evidence="1">
    <location>
        <begin position="33"/>
        <end position="60"/>
    </location>
</feature>
<organism evidence="2 4">
    <name type="scientific">Geotoga petraea</name>
    <dbReference type="NCBI Taxonomy" id="28234"/>
    <lineage>
        <taxon>Bacteria</taxon>
        <taxon>Thermotogati</taxon>
        <taxon>Thermotogota</taxon>
        <taxon>Thermotogae</taxon>
        <taxon>Petrotogales</taxon>
        <taxon>Petrotogaceae</taxon>
        <taxon>Geotoga</taxon>
    </lineage>
</organism>
<dbReference type="RefSeq" id="WP_091402134.1">
    <property type="nucleotide sequence ID" value="NZ_FMYV01000001.1"/>
</dbReference>
<dbReference type="OrthoDB" id="48476at2"/>
<dbReference type="AlphaFoldDB" id="A0A1G6I8P8"/>
<dbReference type="Proteomes" id="UP000199322">
    <property type="component" value="Unassembled WGS sequence"/>
</dbReference>
<name>A0A1G6I8P8_9BACT</name>
<dbReference type="EMBL" id="FMYV01000001">
    <property type="protein sequence ID" value="SDC02753.1"/>
    <property type="molecule type" value="Genomic_DNA"/>
</dbReference>
<gene>
    <name evidence="3" type="ORF">E4650_02720</name>
    <name evidence="2" type="ORF">SAMN04488588_0285</name>
</gene>
<reference evidence="2 4" key="1">
    <citation type="submission" date="2016-10" db="EMBL/GenBank/DDBJ databases">
        <authorList>
            <person name="de Groot N.N."/>
        </authorList>
    </citation>
    <scope>NUCLEOTIDE SEQUENCE [LARGE SCALE GENOMIC DNA]</scope>
    <source>
        <strain evidence="2 4">WG14</strain>
    </source>
</reference>
<dbReference type="EMBL" id="SRME01000001">
    <property type="protein sequence ID" value="TGG89125.1"/>
    <property type="molecule type" value="Genomic_DNA"/>
</dbReference>
<evidence type="ECO:0000313" key="3">
    <source>
        <dbReference type="EMBL" id="TGG89125.1"/>
    </source>
</evidence>
<sequence>MKLKIILIIISIIALLLALGTEIRMTIFKKNTESQINRLSAELNERVNSLEKELEKMNTYFQPNGLVEKYIVSNKFLKNQMEDLDRILTYFQGSNDSGYIQLYITGHEDVWVSFRDSNHYIFQGNISPGLNENKFFFFKEPEIETSYTFKVPYNGSFKAGDPSRVFFLIKETGQSRILKHPDIAIDNLSEDLNLYIPTVTGN</sequence>
<evidence type="ECO:0000313" key="4">
    <source>
        <dbReference type="Proteomes" id="UP000199322"/>
    </source>
</evidence>
<evidence type="ECO:0000256" key="1">
    <source>
        <dbReference type="SAM" id="Coils"/>
    </source>
</evidence>
<evidence type="ECO:0000313" key="5">
    <source>
        <dbReference type="Proteomes" id="UP000297288"/>
    </source>
</evidence>